<dbReference type="GO" id="GO:0012505">
    <property type="term" value="C:endomembrane system"/>
    <property type="evidence" value="ECO:0007669"/>
    <property type="project" value="UniProtKB-SubCell"/>
</dbReference>
<dbReference type="Proteomes" id="UP000630353">
    <property type="component" value="Unassembled WGS sequence"/>
</dbReference>
<keyword evidence="7" id="KW-1185">Reference proteome</keyword>
<keyword evidence="6" id="KW-0489">Methyltransferase</keyword>
<evidence type="ECO:0000313" key="6">
    <source>
        <dbReference type="EMBL" id="GHD63246.1"/>
    </source>
</evidence>
<proteinExistence type="predicted"/>
<gene>
    <name evidence="6" type="ORF">GCM10017083_53220</name>
</gene>
<evidence type="ECO:0000256" key="3">
    <source>
        <dbReference type="ARBA" id="ARBA00022989"/>
    </source>
</evidence>
<evidence type="ECO:0000256" key="5">
    <source>
        <dbReference type="SAM" id="Phobius"/>
    </source>
</evidence>
<evidence type="ECO:0000256" key="4">
    <source>
        <dbReference type="ARBA" id="ARBA00023136"/>
    </source>
</evidence>
<dbReference type="EMBL" id="BMZS01000016">
    <property type="protein sequence ID" value="GHD63246.1"/>
    <property type="molecule type" value="Genomic_DNA"/>
</dbReference>
<keyword evidence="3 5" id="KW-1133">Transmembrane helix</keyword>
<evidence type="ECO:0000313" key="7">
    <source>
        <dbReference type="Proteomes" id="UP000630353"/>
    </source>
</evidence>
<reference evidence="6" key="1">
    <citation type="journal article" date="2014" name="Int. J. Syst. Evol. Microbiol.">
        <title>Complete genome sequence of Corynebacterium casei LMG S-19264T (=DSM 44701T), isolated from a smear-ripened cheese.</title>
        <authorList>
            <consortium name="US DOE Joint Genome Institute (JGI-PGF)"/>
            <person name="Walter F."/>
            <person name="Albersmeier A."/>
            <person name="Kalinowski J."/>
            <person name="Ruckert C."/>
        </authorList>
    </citation>
    <scope>NUCLEOTIDE SEQUENCE</scope>
    <source>
        <strain evidence="6">KCTC 42651</strain>
    </source>
</reference>
<dbReference type="AlphaFoldDB" id="A0A918XXI1"/>
<comment type="caution">
    <text evidence="6">The sequence shown here is derived from an EMBL/GenBank/DDBJ whole genome shotgun (WGS) entry which is preliminary data.</text>
</comment>
<sequence>MTESGGRRPDHPGVITHPPFLYAGALVVGALLDRLIPLPVLAPGGGLVPGVALIVLAGCLAGWCFGLFRRAGTNVPTHKPATAVVTDGPYRFSRNPIYIALTTLSAGIAIWVNSWWMLGLLIPTFVIMNIGVVDREERYLAAKFGDEYLSYKARVRRWL</sequence>
<feature type="transmembrane region" description="Helical" evidence="5">
    <location>
        <begin position="20"/>
        <end position="41"/>
    </location>
</feature>
<dbReference type="InterPro" id="IPR007318">
    <property type="entry name" value="Phopholipid_MeTrfase"/>
</dbReference>
<dbReference type="Pfam" id="PF04191">
    <property type="entry name" value="PEMT"/>
    <property type="match status" value="1"/>
</dbReference>
<protein>
    <submittedName>
        <fullName evidence="6">Protein-S-isoprenylcysteine methyltransferase</fullName>
    </submittedName>
</protein>
<evidence type="ECO:0000256" key="1">
    <source>
        <dbReference type="ARBA" id="ARBA00004127"/>
    </source>
</evidence>
<keyword evidence="2 5" id="KW-0812">Transmembrane</keyword>
<dbReference type="GO" id="GO:0032259">
    <property type="term" value="P:methylation"/>
    <property type="evidence" value="ECO:0007669"/>
    <property type="project" value="UniProtKB-KW"/>
</dbReference>
<keyword evidence="6" id="KW-0808">Transferase</keyword>
<evidence type="ECO:0000256" key="2">
    <source>
        <dbReference type="ARBA" id="ARBA00022692"/>
    </source>
</evidence>
<keyword evidence="4 5" id="KW-0472">Membrane</keyword>
<accession>A0A918XXI1</accession>
<dbReference type="Gene3D" id="1.20.120.1630">
    <property type="match status" value="1"/>
</dbReference>
<reference evidence="6" key="2">
    <citation type="submission" date="2020-09" db="EMBL/GenBank/DDBJ databases">
        <authorList>
            <person name="Sun Q."/>
            <person name="Kim S."/>
        </authorList>
    </citation>
    <scope>NUCLEOTIDE SEQUENCE</scope>
    <source>
        <strain evidence="6">KCTC 42651</strain>
    </source>
</reference>
<organism evidence="6 7">
    <name type="scientific">Thalassobaculum fulvum</name>
    <dbReference type="NCBI Taxonomy" id="1633335"/>
    <lineage>
        <taxon>Bacteria</taxon>
        <taxon>Pseudomonadati</taxon>
        <taxon>Pseudomonadota</taxon>
        <taxon>Alphaproteobacteria</taxon>
        <taxon>Rhodospirillales</taxon>
        <taxon>Thalassobaculaceae</taxon>
        <taxon>Thalassobaculum</taxon>
    </lineage>
</organism>
<dbReference type="GO" id="GO:0008168">
    <property type="term" value="F:methyltransferase activity"/>
    <property type="evidence" value="ECO:0007669"/>
    <property type="project" value="UniProtKB-KW"/>
</dbReference>
<feature type="transmembrane region" description="Helical" evidence="5">
    <location>
        <begin position="97"/>
        <end position="118"/>
    </location>
</feature>
<comment type="subcellular location">
    <subcellularLocation>
        <location evidence="1">Endomembrane system</location>
        <topology evidence="1">Multi-pass membrane protein</topology>
    </subcellularLocation>
</comment>
<dbReference type="PANTHER" id="PTHR43847">
    <property type="entry name" value="BLL3993 PROTEIN"/>
    <property type="match status" value="1"/>
</dbReference>
<name>A0A918XXI1_9PROT</name>
<dbReference type="PANTHER" id="PTHR43847:SF1">
    <property type="entry name" value="BLL3993 PROTEIN"/>
    <property type="match status" value="1"/>
</dbReference>
<dbReference type="RefSeq" id="WP_189995495.1">
    <property type="nucleotide sequence ID" value="NZ_BMZS01000016.1"/>
</dbReference>
<feature type="transmembrane region" description="Helical" evidence="5">
    <location>
        <begin position="47"/>
        <end position="68"/>
    </location>
</feature>
<dbReference type="InterPro" id="IPR052527">
    <property type="entry name" value="Metal_cation-efflux_comp"/>
</dbReference>